<sequence>MVELKKFNINFSPNKETPYFQTTNDKRIRFILDELSLQTTKYIFKKIYKDKYINTIFISDYILKNKKQYINYKKKIGNIIPLKNWEEIIEPYEKDDDETKILFAKVKRLNFIDLYNYSLHLKKGIPELYIVFYSDEFLVYLNSDVIDIISNDKENINKLKKEFKESYNKLHE</sequence>
<accession>A0A2U3AEI0</accession>
<dbReference type="OrthoDB" id="2452311at2"/>
<dbReference type="EMBL" id="QFVR01000045">
    <property type="protein sequence ID" value="PWI22915.1"/>
    <property type="molecule type" value="Genomic_DNA"/>
</dbReference>
<evidence type="ECO:0000313" key="1">
    <source>
        <dbReference type="EMBL" id="PWI22915.1"/>
    </source>
</evidence>
<evidence type="ECO:0000313" key="2">
    <source>
        <dbReference type="Proteomes" id="UP000245938"/>
    </source>
</evidence>
<comment type="caution">
    <text evidence="1">The sequence shown here is derived from an EMBL/GenBank/DDBJ whole genome shotgun (WGS) entry which is preliminary data.</text>
</comment>
<name>A0A2U3AEI0_9BACL</name>
<keyword evidence="2" id="KW-1185">Reference proteome</keyword>
<dbReference type="AlphaFoldDB" id="A0A2U3AEI0"/>
<proteinExistence type="predicted"/>
<organism evidence="1 2">
    <name type="scientific">Kurthia sibirica</name>
    <dbReference type="NCBI Taxonomy" id="202750"/>
    <lineage>
        <taxon>Bacteria</taxon>
        <taxon>Bacillati</taxon>
        <taxon>Bacillota</taxon>
        <taxon>Bacilli</taxon>
        <taxon>Bacillales</taxon>
        <taxon>Caryophanaceae</taxon>
        <taxon>Kurthia</taxon>
    </lineage>
</organism>
<dbReference type="Proteomes" id="UP000245938">
    <property type="component" value="Unassembled WGS sequence"/>
</dbReference>
<reference evidence="1 2" key="1">
    <citation type="submission" date="2018-05" db="EMBL/GenBank/DDBJ databases">
        <title>Kurthia sibirica genome sequence.</title>
        <authorList>
            <person name="Maclea K.S."/>
            <person name="Goen A.E."/>
        </authorList>
    </citation>
    <scope>NUCLEOTIDE SEQUENCE [LARGE SCALE GENOMIC DNA]</scope>
    <source>
        <strain evidence="1 2">ATCC 49154</strain>
    </source>
</reference>
<dbReference type="RefSeq" id="WP_109307488.1">
    <property type="nucleotide sequence ID" value="NZ_QFVR01000045.1"/>
</dbReference>
<protein>
    <submittedName>
        <fullName evidence="1">Uncharacterized protein</fullName>
    </submittedName>
</protein>
<gene>
    <name evidence="1" type="ORF">DEX24_16585</name>
</gene>